<accession>A0A8X6I5D0</accession>
<feature type="region of interest" description="Disordered" evidence="1">
    <location>
        <begin position="1"/>
        <end position="27"/>
    </location>
</feature>
<name>A0A8X6I5D0_TRICU</name>
<sequence>MVGGYSKLKSGPPPKNGEKKPSKKHRPKCFELSHQAWACLGFFCTDFAVSGENTQFPGFRSREDDLHILWPDTSDRKKRTPPKAVGGEGKSTDEALRLSVVPPCLAESKIEKQIFTNRILICCFK</sequence>
<evidence type="ECO:0000256" key="1">
    <source>
        <dbReference type="SAM" id="MobiDB-lite"/>
    </source>
</evidence>
<comment type="caution">
    <text evidence="2">The sequence shown here is derived from an EMBL/GenBank/DDBJ whole genome shotgun (WGS) entry which is preliminary data.</text>
</comment>
<evidence type="ECO:0000313" key="2">
    <source>
        <dbReference type="EMBL" id="GFQ71130.1"/>
    </source>
</evidence>
<dbReference type="AlphaFoldDB" id="A0A8X6I5D0"/>
<dbReference type="EMBL" id="BMAO01030910">
    <property type="protein sequence ID" value="GFQ71130.1"/>
    <property type="molecule type" value="Genomic_DNA"/>
</dbReference>
<feature type="region of interest" description="Disordered" evidence="1">
    <location>
        <begin position="71"/>
        <end position="91"/>
    </location>
</feature>
<organism evidence="2 3">
    <name type="scientific">Trichonephila clavata</name>
    <name type="common">Joro spider</name>
    <name type="synonym">Nephila clavata</name>
    <dbReference type="NCBI Taxonomy" id="2740835"/>
    <lineage>
        <taxon>Eukaryota</taxon>
        <taxon>Metazoa</taxon>
        <taxon>Ecdysozoa</taxon>
        <taxon>Arthropoda</taxon>
        <taxon>Chelicerata</taxon>
        <taxon>Arachnida</taxon>
        <taxon>Araneae</taxon>
        <taxon>Araneomorphae</taxon>
        <taxon>Entelegynae</taxon>
        <taxon>Araneoidea</taxon>
        <taxon>Nephilidae</taxon>
        <taxon>Trichonephila</taxon>
    </lineage>
</organism>
<reference evidence="2" key="1">
    <citation type="submission" date="2020-07" db="EMBL/GenBank/DDBJ databases">
        <title>Multicomponent nature underlies the extraordinary mechanical properties of spider dragline silk.</title>
        <authorList>
            <person name="Kono N."/>
            <person name="Nakamura H."/>
            <person name="Mori M."/>
            <person name="Yoshida Y."/>
            <person name="Ohtoshi R."/>
            <person name="Malay A.D."/>
            <person name="Moran D.A.P."/>
            <person name="Tomita M."/>
            <person name="Numata K."/>
            <person name="Arakawa K."/>
        </authorList>
    </citation>
    <scope>NUCLEOTIDE SEQUENCE</scope>
</reference>
<dbReference type="Proteomes" id="UP000887116">
    <property type="component" value="Unassembled WGS sequence"/>
</dbReference>
<protein>
    <submittedName>
        <fullName evidence="2">Uncharacterized protein</fullName>
    </submittedName>
</protein>
<gene>
    <name evidence="2" type="ORF">TNCT_101</name>
</gene>
<evidence type="ECO:0000313" key="3">
    <source>
        <dbReference type="Proteomes" id="UP000887116"/>
    </source>
</evidence>
<proteinExistence type="predicted"/>
<keyword evidence="3" id="KW-1185">Reference proteome</keyword>